<dbReference type="PANTHER" id="PTHR32494">
    <property type="entry name" value="ALLANTOATE DEIMINASE-RELATED"/>
    <property type="match status" value="1"/>
</dbReference>
<evidence type="ECO:0000256" key="2">
    <source>
        <dbReference type="ARBA" id="ARBA00006153"/>
    </source>
</evidence>
<dbReference type="Pfam" id="PF07687">
    <property type="entry name" value="M20_dimer"/>
    <property type="match status" value="1"/>
</dbReference>
<keyword evidence="9" id="KW-1185">Reference proteome</keyword>
<dbReference type="Proteomes" id="UP001165308">
    <property type="component" value="Unassembled WGS sequence"/>
</dbReference>
<dbReference type="InterPro" id="IPR011650">
    <property type="entry name" value="Peptidase_M20_dimer"/>
</dbReference>
<dbReference type="Gene3D" id="3.40.630.10">
    <property type="entry name" value="Zn peptidases"/>
    <property type="match status" value="1"/>
</dbReference>
<dbReference type="PIRSF" id="PIRSF001235">
    <property type="entry name" value="Amidase_carbamoylase"/>
    <property type="match status" value="1"/>
</dbReference>
<comment type="cofactor">
    <cofactor evidence="1">
        <name>Mn(2+)</name>
        <dbReference type="ChEBI" id="CHEBI:29035"/>
    </cofactor>
</comment>
<dbReference type="SUPFAM" id="SSF55031">
    <property type="entry name" value="Bacterial exopeptidase dimerisation domain"/>
    <property type="match status" value="1"/>
</dbReference>
<comment type="caution">
    <text evidence="8">The sequence shown here is derived from an EMBL/GenBank/DDBJ whole genome shotgun (WGS) entry which is preliminary data.</text>
</comment>
<dbReference type="SUPFAM" id="SSF53187">
    <property type="entry name" value="Zn-dependent exopeptidases"/>
    <property type="match status" value="1"/>
</dbReference>
<gene>
    <name evidence="8" type="ORF">M8006_12175</name>
</gene>
<keyword evidence="4" id="KW-0479">Metal-binding</keyword>
<evidence type="ECO:0000313" key="9">
    <source>
        <dbReference type="Proteomes" id="UP001165308"/>
    </source>
</evidence>
<organism evidence="8 9">
    <name type="scientific">Halomonas llamarensis</name>
    <dbReference type="NCBI Taxonomy" id="2945104"/>
    <lineage>
        <taxon>Bacteria</taxon>
        <taxon>Pseudomonadati</taxon>
        <taxon>Pseudomonadota</taxon>
        <taxon>Gammaproteobacteria</taxon>
        <taxon>Oceanospirillales</taxon>
        <taxon>Halomonadaceae</taxon>
        <taxon>Halomonas</taxon>
    </lineage>
</organism>
<name>A0ABT0SSC1_9GAMM</name>
<keyword evidence="5" id="KW-0378">Hydrolase</keyword>
<dbReference type="Gene3D" id="3.30.70.360">
    <property type="match status" value="1"/>
</dbReference>
<dbReference type="RefSeq" id="WP_250082558.1">
    <property type="nucleotide sequence ID" value="NZ_JAMJPJ010000020.1"/>
</dbReference>
<evidence type="ECO:0000256" key="1">
    <source>
        <dbReference type="ARBA" id="ARBA00001936"/>
    </source>
</evidence>
<dbReference type="EMBL" id="JAMJPJ010000020">
    <property type="protein sequence ID" value="MCL7930723.1"/>
    <property type="molecule type" value="Genomic_DNA"/>
</dbReference>
<evidence type="ECO:0000256" key="5">
    <source>
        <dbReference type="ARBA" id="ARBA00022801"/>
    </source>
</evidence>
<protein>
    <submittedName>
        <fullName evidence="8">M20 family metallo-hydrolase</fullName>
    </submittedName>
</protein>
<proteinExistence type="inferred from homology"/>
<comment type="similarity">
    <text evidence="2">Belongs to the peptidase M20 family.</text>
</comment>
<keyword evidence="6" id="KW-0464">Manganese</keyword>
<reference evidence="8" key="1">
    <citation type="submission" date="2022-05" db="EMBL/GenBank/DDBJ databases">
        <title>Halomonas geminus sp. nov. and Halomonas llamarensis sp. nov. isolated from high-altitude salars of the Atacama Desert.</title>
        <authorList>
            <person name="Hintersatz C."/>
            <person name="Rojas L.A."/>
            <person name="Wei T.-S."/>
            <person name="Kutschke S."/>
            <person name="Lehmann F."/>
            <person name="Jain R."/>
            <person name="Pollmann K."/>
        </authorList>
    </citation>
    <scope>NUCLEOTIDE SEQUENCE</scope>
    <source>
        <strain evidence="8">ATCHA</strain>
    </source>
</reference>
<feature type="domain" description="Peptidase M20 dimerisation" evidence="7">
    <location>
        <begin position="222"/>
        <end position="321"/>
    </location>
</feature>
<dbReference type="InterPro" id="IPR002933">
    <property type="entry name" value="Peptidase_M20"/>
</dbReference>
<accession>A0ABT0SSC1</accession>
<dbReference type="InterPro" id="IPR010158">
    <property type="entry name" value="Amidase_Cbmase"/>
</dbReference>
<comment type="subunit">
    <text evidence="3">Homodimer.</text>
</comment>
<sequence>MPQHTPHAPFAEGQIGHDLLTRLDEAARYSQPGPGVTRLFCSPEHRQVLPLIEQWMELAGLTPELDAAGSLVGRCPNAQAGKPTLTLGSHQDSVVEGGKYDGMLGIAVPLIALEALRREGITLPYGVEVVAFGDEEGVRFPTTLVGSRALAGTTDPQQLKARDKQGISLKEALRSFGVEPDGIPALARDPANTLGFVEVHIEQGPRLEQHDHAVGVVTSLTGIERHQVTVSGKAGHAGTTPMPGRHDALVGASEMVLAVDRVLQTTEGLVGVVGQLDVHPNAVNVIPASVTFTVELRSPQSETRQRGHETIQAALDEVAERRELTLSMDNTYRADGAHCAEWIMHGLEQACATVEQPTDRMFSGAGHDGLAMQDVTDIGMLFVRCKEGLSHHPDESISAEDGEAAVRVIMAFLQQLDAFRCR</sequence>
<evidence type="ECO:0000313" key="8">
    <source>
        <dbReference type="EMBL" id="MCL7930723.1"/>
    </source>
</evidence>
<evidence type="ECO:0000256" key="3">
    <source>
        <dbReference type="ARBA" id="ARBA00011738"/>
    </source>
</evidence>
<dbReference type="InterPro" id="IPR036264">
    <property type="entry name" value="Bact_exopeptidase_dim_dom"/>
</dbReference>
<dbReference type="Pfam" id="PF01546">
    <property type="entry name" value="Peptidase_M20"/>
    <property type="match status" value="1"/>
</dbReference>
<dbReference type="NCBIfam" id="TIGR01879">
    <property type="entry name" value="hydantase"/>
    <property type="match status" value="1"/>
</dbReference>
<evidence type="ECO:0000259" key="7">
    <source>
        <dbReference type="Pfam" id="PF07687"/>
    </source>
</evidence>
<evidence type="ECO:0000256" key="6">
    <source>
        <dbReference type="ARBA" id="ARBA00023211"/>
    </source>
</evidence>
<dbReference type="CDD" id="cd03884">
    <property type="entry name" value="M20_bAS"/>
    <property type="match status" value="1"/>
</dbReference>
<dbReference type="PANTHER" id="PTHR32494:SF19">
    <property type="entry name" value="ALLANTOATE DEIMINASE-RELATED"/>
    <property type="match status" value="1"/>
</dbReference>
<evidence type="ECO:0000256" key="4">
    <source>
        <dbReference type="ARBA" id="ARBA00022723"/>
    </source>
</evidence>